<dbReference type="SUPFAM" id="SSF144091">
    <property type="entry name" value="Rhomboid-like"/>
    <property type="match status" value="1"/>
</dbReference>
<protein>
    <recommendedName>
        <fullName evidence="6">Peptidase S54 rhomboid domain-containing protein</fullName>
    </recommendedName>
</protein>
<dbReference type="Pfam" id="PF01694">
    <property type="entry name" value="Rhomboid"/>
    <property type="match status" value="1"/>
</dbReference>
<feature type="transmembrane region" description="Helical" evidence="5">
    <location>
        <begin position="195"/>
        <end position="213"/>
    </location>
</feature>
<dbReference type="GO" id="GO:0004252">
    <property type="term" value="F:serine-type endopeptidase activity"/>
    <property type="evidence" value="ECO:0007669"/>
    <property type="project" value="InterPro"/>
</dbReference>
<keyword evidence="4 5" id="KW-0472">Membrane</keyword>
<feature type="transmembrane region" description="Helical" evidence="5">
    <location>
        <begin position="94"/>
        <end position="112"/>
    </location>
</feature>
<evidence type="ECO:0000256" key="2">
    <source>
        <dbReference type="ARBA" id="ARBA00022692"/>
    </source>
</evidence>
<name>A0AAD1NVX4_9ACTN</name>
<feature type="transmembrane region" description="Helical" evidence="5">
    <location>
        <begin position="21"/>
        <end position="39"/>
    </location>
</feature>
<proteinExistence type="predicted"/>
<evidence type="ECO:0000256" key="1">
    <source>
        <dbReference type="ARBA" id="ARBA00004141"/>
    </source>
</evidence>
<keyword evidence="3 5" id="KW-1133">Transmembrane helix</keyword>
<reference evidence="7" key="1">
    <citation type="submission" date="2021-06" db="EMBL/GenBank/DDBJ databases">
        <title>Genome sequence of Cutibacterium modestum strain KB17-24694.</title>
        <authorList>
            <person name="Dekio I."/>
            <person name="Asahina A."/>
            <person name="Nishida M."/>
        </authorList>
    </citation>
    <scope>NUCLEOTIDE SEQUENCE</scope>
    <source>
        <strain evidence="7">KB17-24694</strain>
    </source>
</reference>
<evidence type="ECO:0000256" key="5">
    <source>
        <dbReference type="SAM" id="Phobius"/>
    </source>
</evidence>
<evidence type="ECO:0000256" key="3">
    <source>
        <dbReference type="ARBA" id="ARBA00022989"/>
    </source>
</evidence>
<evidence type="ECO:0000256" key="4">
    <source>
        <dbReference type="ARBA" id="ARBA00023136"/>
    </source>
</evidence>
<dbReference type="Proteomes" id="UP000825072">
    <property type="component" value="Chromosome 1"/>
</dbReference>
<feature type="domain" description="Peptidase S54 rhomboid" evidence="6">
    <location>
        <begin position="53"/>
        <end position="182"/>
    </location>
</feature>
<dbReference type="InterPro" id="IPR035952">
    <property type="entry name" value="Rhomboid-like_sf"/>
</dbReference>
<dbReference type="EMBL" id="AP024747">
    <property type="protein sequence ID" value="BCY25598.1"/>
    <property type="molecule type" value="Genomic_DNA"/>
</dbReference>
<dbReference type="InterPro" id="IPR022764">
    <property type="entry name" value="Peptidase_S54_rhomboid_dom"/>
</dbReference>
<evidence type="ECO:0000313" key="7">
    <source>
        <dbReference type="EMBL" id="BCY25598.1"/>
    </source>
</evidence>
<organism evidence="7 8">
    <name type="scientific">Cutibacterium modestum</name>
    <dbReference type="NCBI Taxonomy" id="2559073"/>
    <lineage>
        <taxon>Bacteria</taxon>
        <taxon>Bacillati</taxon>
        <taxon>Actinomycetota</taxon>
        <taxon>Actinomycetes</taxon>
        <taxon>Propionibacteriales</taxon>
        <taxon>Propionibacteriaceae</taxon>
        <taxon>Cutibacterium</taxon>
    </lineage>
</organism>
<dbReference type="Gene3D" id="1.20.1540.10">
    <property type="entry name" value="Rhomboid-like"/>
    <property type="match status" value="1"/>
</dbReference>
<evidence type="ECO:0000259" key="6">
    <source>
        <dbReference type="Pfam" id="PF01694"/>
    </source>
</evidence>
<evidence type="ECO:0000313" key="8">
    <source>
        <dbReference type="Proteomes" id="UP000825072"/>
    </source>
</evidence>
<comment type="subcellular location">
    <subcellularLocation>
        <location evidence="1">Membrane</location>
        <topology evidence="1">Multi-pass membrane protein</topology>
    </subcellularLocation>
</comment>
<gene>
    <name evidence="7" type="ORF">KB1_15880</name>
</gene>
<dbReference type="GO" id="GO:0016020">
    <property type="term" value="C:membrane"/>
    <property type="evidence" value="ECO:0007669"/>
    <property type="project" value="UniProtKB-SubCell"/>
</dbReference>
<keyword evidence="2 5" id="KW-0812">Transmembrane</keyword>
<sequence>MPDRWSEHPVRPAPVRCPASVAMAVATLLIAIAAQLAPLTSLLASGAAEVFDFQVWRPLVFSLTTSSIISAVLSGLFLVLIGHQTEPMIGSVQFAVLYLLCGVGGSTAISLAGVPYSFEGSMCGLFGLMAAATVVKYVQKQDIRADIVLLTMFIIWAIVVGSNTWIADIGAVVVGAVSGWAWLQTRWSSHRRQLAASLAILAVCLVALVVTWVM</sequence>
<accession>A0AAD1NVX4</accession>
<dbReference type="AlphaFoldDB" id="A0AAD1NVX4"/>
<feature type="transmembrane region" description="Helical" evidence="5">
    <location>
        <begin position="59"/>
        <end position="82"/>
    </location>
</feature>